<dbReference type="PATRIC" id="fig|33051.3.peg.2710"/>
<dbReference type="EMBL" id="LDTD01000053">
    <property type="protein sequence ID" value="KTT70383.1"/>
    <property type="molecule type" value="Genomic_DNA"/>
</dbReference>
<name>A0A147HZH5_9SPHN</name>
<dbReference type="AlphaFoldDB" id="A0A147HZH5"/>
<dbReference type="SUPFAM" id="SSF159594">
    <property type="entry name" value="XCC0632-like"/>
    <property type="match status" value="1"/>
</dbReference>
<keyword evidence="1" id="KW-0732">Signal</keyword>
<sequence length="198" mass="21217">MRTVMKTPLIVLMASLPLAGCISFGAKPPPSLLTLQAQSAPTVGQTQDSARAKSITIQVPTTPQELATARVPVQEDATSIAYVKDAQWAEPPARLFARLMADTLTARVNRVVLSARDSVSDPGDRLSGELRQFGMDATRRDAVVIFDAALQRDGQTGVEKRRFEARVPVGRIDAASVGPALNQAANQVAQQVSDWVGR</sequence>
<organism evidence="3 4">
    <name type="scientific">Sphingomonas sanguinis</name>
    <dbReference type="NCBI Taxonomy" id="33051"/>
    <lineage>
        <taxon>Bacteria</taxon>
        <taxon>Pseudomonadati</taxon>
        <taxon>Pseudomonadota</taxon>
        <taxon>Alphaproteobacteria</taxon>
        <taxon>Sphingomonadales</taxon>
        <taxon>Sphingomonadaceae</taxon>
        <taxon>Sphingomonas</taxon>
    </lineage>
</organism>
<protein>
    <submittedName>
        <fullName evidence="3">ABC transporter</fullName>
    </submittedName>
</protein>
<feature type="chain" id="PRO_5007548034" evidence="1">
    <location>
        <begin position="20"/>
        <end position="198"/>
    </location>
</feature>
<reference evidence="3 4" key="1">
    <citation type="journal article" date="2016" name="Front. Microbiol.">
        <title>Genomic Resource of Rice Seed Associated Bacteria.</title>
        <authorList>
            <person name="Midha S."/>
            <person name="Bansal K."/>
            <person name="Sharma S."/>
            <person name="Kumar N."/>
            <person name="Patil P.P."/>
            <person name="Chaudhry V."/>
            <person name="Patil P.B."/>
        </authorList>
    </citation>
    <scope>NUCLEOTIDE SEQUENCE [LARGE SCALE GENOMIC DNA]</scope>
    <source>
        <strain evidence="3 4">NS319</strain>
    </source>
</reference>
<comment type="caution">
    <text evidence="3">The sequence shown here is derived from an EMBL/GenBank/DDBJ whole genome shotgun (WGS) entry which is preliminary data.</text>
</comment>
<evidence type="ECO:0000313" key="4">
    <source>
        <dbReference type="Proteomes" id="UP000072867"/>
    </source>
</evidence>
<evidence type="ECO:0000313" key="3">
    <source>
        <dbReference type="EMBL" id="KTT70383.1"/>
    </source>
</evidence>
<gene>
    <name evidence="3" type="ORF">NS319_07925</name>
</gene>
<proteinExistence type="predicted"/>
<feature type="signal peptide" evidence="1">
    <location>
        <begin position="1"/>
        <end position="19"/>
    </location>
</feature>
<evidence type="ECO:0000256" key="1">
    <source>
        <dbReference type="SAM" id="SignalP"/>
    </source>
</evidence>
<accession>A0A147HZH5</accession>
<feature type="domain" description="ABC-type transport auxiliary lipoprotein component" evidence="2">
    <location>
        <begin position="34"/>
        <end position="192"/>
    </location>
</feature>
<dbReference type="Proteomes" id="UP000072867">
    <property type="component" value="Unassembled WGS sequence"/>
</dbReference>
<dbReference type="Gene3D" id="3.40.50.10610">
    <property type="entry name" value="ABC-type transport auxiliary lipoprotein component"/>
    <property type="match status" value="1"/>
</dbReference>
<evidence type="ECO:0000259" key="2">
    <source>
        <dbReference type="Pfam" id="PF03886"/>
    </source>
</evidence>
<dbReference type="InterPro" id="IPR005586">
    <property type="entry name" value="ABC_trans_aux"/>
</dbReference>
<dbReference type="Pfam" id="PF03886">
    <property type="entry name" value="ABC_trans_aux"/>
    <property type="match status" value="1"/>
</dbReference>
<dbReference type="STRING" id="33051.SB4_12940"/>